<dbReference type="Proteomes" id="UP000248640">
    <property type="component" value="Chromosome 1"/>
</dbReference>
<sequence length="158" mass="15516">MSSTRFVGNAKELKSALNDKADSIVITDRKLALAVRVIKSVTYTKLALIAGGAGVAAASFWNPVGAISGGVAGASGLVAFGAAAGAVGATGISGGAAAVAVAALATVGVLGLAAMVMHKDYALSIDGGANGKVTTTDDKPDMNGKFSFKMTLKRNGSN</sequence>
<proteinExistence type="predicted"/>
<organism evidence="1 2">
    <name type="scientific">Pseudomonas fluorescens</name>
    <dbReference type="NCBI Taxonomy" id="294"/>
    <lineage>
        <taxon>Bacteria</taxon>
        <taxon>Pseudomonadati</taxon>
        <taxon>Pseudomonadota</taxon>
        <taxon>Gammaproteobacteria</taxon>
        <taxon>Pseudomonadales</taxon>
        <taxon>Pseudomonadaceae</taxon>
        <taxon>Pseudomonas</taxon>
    </lineage>
</organism>
<gene>
    <name evidence="1" type="ORF">NCTC10038_03117</name>
</gene>
<dbReference type="AlphaFoldDB" id="A0A3M3XSQ1"/>
<evidence type="ECO:0000313" key="2">
    <source>
        <dbReference type="Proteomes" id="UP000248640"/>
    </source>
</evidence>
<dbReference type="GeneID" id="61639013"/>
<dbReference type="EMBL" id="LS483372">
    <property type="protein sequence ID" value="SQF91691.1"/>
    <property type="molecule type" value="Genomic_DNA"/>
</dbReference>
<evidence type="ECO:0000313" key="1">
    <source>
        <dbReference type="EMBL" id="SQF91691.1"/>
    </source>
</evidence>
<accession>A0A3M3XSQ1</accession>
<protein>
    <submittedName>
        <fullName evidence="1">Uncharacterized protein</fullName>
    </submittedName>
</protein>
<dbReference type="RefSeq" id="WP_053256023.1">
    <property type="nucleotide sequence ID" value="NZ_CBCRXZ010000002.1"/>
</dbReference>
<reference evidence="1 2" key="1">
    <citation type="submission" date="2018-06" db="EMBL/GenBank/DDBJ databases">
        <authorList>
            <consortium name="Pathogen Informatics"/>
            <person name="Doyle S."/>
        </authorList>
    </citation>
    <scope>NUCLEOTIDE SEQUENCE [LARGE SCALE GENOMIC DNA]</scope>
    <source>
        <strain evidence="1 2">NCTC10038</strain>
    </source>
</reference>
<name>A0A3M3XSQ1_PSEFL</name>